<dbReference type="AlphaFoldDB" id="A0A2P2KM87"/>
<reference evidence="1" key="1">
    <citation type="submission" date="2018-02" db="EMBL/GenBank/DDBJ databases">
        <title>Rhizophora mucronata_Transcriptome.</title>
        <authorList>
            <person name="Meera S.P."/>
            <person name="Sreeshan A."/>
            <person name="Augustine A."/>
        </authorList>
    </citation>
    <scope>NUCLEOTIDE SEQUENCE</scope>
    <source>
        <tissue evidence="1">Leaf</tissue>
    </source>
</reference>
<evidence type="ECO:0000313" key="1">
    <source>
        <dbReference type="EMBL" id="MBX06839.1"/>
    </source>
</evidence>
<name>A0A2P2KM87_RHIMU</name>
<protein>
    <submittedName>
        <fullName evidence="1">Uncharacterized protein</fullName>
    </submittedName>
</protein>
<dbReference type="EMBL" id="GGEC01026355">
    <property type="protein sequence ID" value="MBX06839.1"/>
    <property type="molecule type" value="Transcribed_RNA"/>
</dbReference>
<proteinExistence type="predicted"/>
<sequence length="31" mass="3444">MHRCLAPSVPILLKIQDLTPELSALLLPFVD</sequence>
<organism evidence="1">
    <name type="scientific">Rhizophora mucronata</name>
    <name type="common">Asiatic mangrove</name>
    <dbReference type="NCBI Taxonomy" id="61149"/>
    <lineage>
        <taxon>Eukaryota</taxon>
        <taxon>Viridiplantae</taxon>
        <taxon>Streptophyta</taxon>
        <taxon>Embryophyta</taxon>
        <taxon>Tracheophyta</taxon>
        <taxon>Spermatophyta</taxon>
        <taxon>Magnoliopsida</taxon>
        <taxon>eudicotyledons</taxon>
        <taxon>Gunneridae</taxon>
        <taxon>Pentapetalae</taxon>
        <taxon>rosids</taxon>
        <taxon>fabids</taxon>
        <taxon>Malpighiales</taxon>
        <taxon>Rhizophoraceae</taxon>
        <taxon>Rhizophora</taxon>
    </lineage>
</organism>
<accession>A0A2P2KM87</accession>